<evidence type="ECO:0000313" key="1">
    <source>
        <dbReference type="EMBL" id="MBX54797.1"/>
    </source>
</evidence>
<sequence length="41" mass="4536">MMGPEFPKMCIITTCSMKDKFMGNSPLNVLQGVQVLFSVIV</sequence>
<dbReference type="AlphaFoldDB" id="A0A2P2PJB8"/>
<dbReference type="EMBL" id="GGEC01074313">
    <property type="protein sequence ID" value="MBX54797.1"/>
    <property type="molecule type" value="Transcribed_RNA"/>
</dbReference>
<accession>A0A2P2PJB8</accession>
<protein>
    <submittedName>
        <fullName evidence="1">Uncharacterized protein</fullName>
    </submittedName>
</protein>
<organism evidence="1">
    <name type="scientific">Rhizophora mucronata</name>
    <name type="common">Asiatic mangrove</name>
    <dbReference type="NCBI Taxonomy" id="61149"/>
    <lineage>
        <taxon>Eukaryota</taxon>
        <taxon>Viridiplantae</taxon>
        <taxon>Streptophyta</taxon>
        <taxon>Embryophyta</taxon>
        <taxon>Tracheophyta</taxon>
        <taxon>Spermatophyta</taxon>
        <taxon>Magnoliopsida</taxon>
        <taxon>eudicotyledons</taxon>
        <taxon>Gunneridae</taxon>
        <taxon>Pentapetalae</taxon>
        <taxon>rosids</taxon>
        <taxon>fabids</taxon>
        <taxon>Malpighiales</taxon>
        <taxon>Rhizophoraceae</taxon>
        <taxon>Rhizophora</taxon>
    </lineage>
</organism>
<reference evidence="1" key="1">
    <citation type="submission" date="2018-02" db="EMBL/GenBank/DDBJ databases">
        <title>Rhizophora mucronata_Transcriptome.</title>
        <authorList>
            <person name="Meera S.P."/>
            <person name="Sreeshan A."/>
            <person name="Augustine A."/>
        </authorList>
    </citation>
    <scope>NUCLEOTIDE SEQUENCE</scope>
    <source>
        <tissue evidence="1">Leaf</tissue>
    </source>
</reference>
<name>A0A2P2PJB8_RHIMU</name>
<proteinExistence type="predicted"/>